<evidence type="ECO:0000256" key="2">
    <source>
        <dbReference type="ARBA" id="ARBA00022670"/>
    </source>
</evidence>
<feature type="compositionally biased region" description="Basic residues" evidence="5">
    <location>
        <begin position="184"/>
        <end position="203"/>
    </location>
</feature>
<evidence type="ECO:0000256" key="3">
    <source>
        <dbReference type="ARBA" id="ARBA00022801"/>
    </source>
</evidence>
<gene>
    <name evidence="8" type="ORF">ACIBP5_31100</name>
</gene>
<proteinExistence type="inferred from homology"/>
<evidence type="ECO:0000313" key="8">
    <source>
        <dbReference type="EMBL" id="MFI7444441.1"/>
    </source>
</evidence>
<feature type="signal peptide" evidence="6">
    <location>
        <begin position="1"/>
        <end position="33"/>
    </location>
</feature>
<dbReference type="SUPFAM" id="SSF54001">
    <property type="entry name" value="Cysteine proteinases"/>
    <property type="match status" value="1"/>
</dbReference>
<dbReference type="Pfam" id="PF00877">
    <property type="entry name" value="NLPC_P60"/>
    <property type="match status" value="1"/>
</dbReference>
<evidence type="ECO:0000259" key="7">
    <source>
        <dbReference type="PROSITE" id="PS51935"/>
    </source>
</evidence>
<protein>
    <submittedName>
        <fullName evidence="8">NlpC/P60 family protein</fullName>
    </submittedName>
</protein>
<feature type="region of interest" description="Disordered" evidence="5">
    <location>
        <begin position="150"/>
        <end position="255"/>
    </location>
</feature>
<keyword evidence="6" id="KW-0732">Signal</keyword>
<keyword evidence="2" id="KW-0645">Protease</keyword>
<name>A0ABW8ACJ1_9ACTN</name>
<dbReference type="PANTHER" id="PTHR47359">
    <property type="entry name" value="PEPTIDOGLYCAN DL-ENDOPEPTIDASE CWLO"/>
    <property type="match status" value="1"/>
</dbReference>
<evidence type="ECO:0000256" key="6">
    <source>
        <dbReference type="SAM" id="SignalP"/>
    </source>
</evidence>
<organism evidence="8 9">
    <name type="scientific">Nonomuraea indica</name>
    <dbReference type="NCBI Taxonomy" id="1581193"/>
    <lineage>
        <taxon>Bacteria</taxon>
        <taxon>Bacillati</taxon>
        <taxon>Actinomycetota</taxon>
        <taxon>Actinomycetes</taxon>
        <taxon>Streptosporangiales</taxon>
        <taxon>Streptosporangiaceae</taxon>
        <taxon>Nonomuraea</taxon>
    </lineage>
</organism>
<dbReference type="InterPro" id="IPR038765">
    <property type="entry name" value="Papain-like_cys_pep_sf"/>
</dbReference>
<evidence type="ECO:0000256" key="1">
    <source>
        <dbReference type="ARBA" id="ARBA00007074"/>
    </source>
</evidence>
<feature type="domain" description="NlpC/P60" evidence="7">
    <location>
        <begin position="253"/>
        <end position="389"/>
    </location>
</feature>
<evidence type="ECO:0000256" key="4">
    <source>
        <dbReference type="ARBA" id="ARBA00022807"/>
    </source>
</evidence>
<dbReference type="InterPro" id="IPR000064">
    <property type="entry name" value="NLP_P60_dom"/>
</dbReference>
<evidence type="ECO:0000313" key="9">
    <source>
        <dbReference type="Proteomes" id="UP001612928"/>
    </source>
</evidence>
<accession>A0ABW8ACJ1</accession>
<sequence length="389" mass="40427">MSTHSVSRLCRASLTIGGGLLAGLTTLSGAASAAVDSRRPPHAVSGPCHGTLTLPAAYARFLAPRPLSSGQSLDDPVAATWAAEPVLFTARPVSSPVTKRRQAPPVQIVLTLPPELCAALHPFEATRTPAGVRAVTPTLDLHLPPLGVEELDVPHRDPSPALTAIGHPATRSPQPPAPSQTTPKSRHPRTSKTHTPRPPRTPKTRTPNGPGTRAATRPGSGTATRPGTRTATRPGNKAPEAPKTRTPGKTSPTSQGDLAAAAALARLGTPFSWGGGSPSGPTRGIGRGASTTGFDCSGLTLYAWSRAGVKLGHYTGTQFRQGRRIPLSELRRGDLVFFGGGAGDPTHVGLYLGDGVMVHAPKTGDVVRRTSFLTSAYYRPLYRGAVRPG</sequence>
<keyword evidence="4" id="KW-0788">Thiol protease</keyword>
<dbReference type="Gene3D" id="3.90.1720.10">
    <property type="entry name" value="endopeptidase domain like (from Nostoc punctiforme)"/>
    <property type="match status" value="1"/>
</dbReference>
<keyword evidence="3" id="KW-0378">Hydrolase</keyword>
<comment type="caution">
    <text evidence="8">The sequence shown here is derived from an EMBL/GenBank/DDBJ whole genome shotgun (WGS) entry which is preliminary data.</text>
</comment>
<dbReference type="Proteomes" id="UP001612928">
    <property type="component" value="Unassembled WGS sequence"/>
</dbReference>
<dbReference type="PROSITE" id="PS51935">
    <property type="entry name" value="NLPC_P60"/>
    <property type="match status" value="1"/>
</dbReference>
<dbReference type="RefSeq" id="WP_397024681.1">
    <property type="nucleotide sequence ID" value="NZ_JBITMB010000008.1"/>
</dbReference>
<dbReference type="InterPro" id="IPR051794">
    <property type="entry name" value="PG_Endopeptidase_C40"/>
</dbReference>
<dbReference type="PANTHER" id="PTHR47359:SF3">
    <property type="entry name" value="NLP_P60 DOMAIN-CONTAINING PROTEIN-RELATED"/>
    <property type="match status" value="1"/>
</dbReference>
<feature type="compositionally biased region" description="Low complexity" evidence="5">
    <location>
        <begin position="204"/>
        <end position="235"/>
    </location>
</feature>
<evidence type="ECO:0000256" key="5">
    <source>
        <dbReference type="SAM" id="MobiDB-lite"/>
    </source>
</evidence>
<feature type="chain" id="PRO_5046992493" evidence="6">
    <location>
        <begin position="34"/>
        <end position="389"/>
    </location>
</feature>
<reference evidence="8 9" key="1">
    <citation type="submission" date="2024-10" db="EMBL/GenBank/DDBJ databases">
        <title>The Natural Products Discovery Center: Release of the First 8490 Sequenced Strains for Exploring Actinobacteria Biosynthetic Diversity.</title>
        <authorList>
            <person name="Kalkreuter E."/>
            <person name="Kautsar S.A."/>
            <person name="Yang D."/>
            <person name="Bader C.D."/>
            <person name="Teijaro C.N."/>
            <person name="Fluegel L."/>
            <person name="Davis C.M."/>
            <person name="Simpson J.R."/>
            <person name="Lauterbach L."/>
            <person name="Steele A.D."/>
            <person name="Gui C."/>
            <person name="Meng S."/>
            <person name="Li G."/>
            <person name="Viehrig K."/>
            <person name="Ye F."/>
            <person name="Su P."/>
            <person name="Kiefer A.F."/>
            <person name="Nichols A."/>
            <person name="Cepeda A.J."/>
            <person name="Yan W."/>
            <person name="Fan B."/>
            <person name="Jiang Y."/>
            <person name="Adhikari A."/>
            <person name="Zheng C.-J."/>
            <person name="Schuster L."/>
            <person name="Cowan T.M."/>
            <person name="Smanski M.J."/>
            <person name="Chevrette M.G."/>
            <person name="De Carvalho L.P.S."/>
            <person name="Shen B."/>
        </authorList>
    </citation>
    <scope>NUCLEOTIDE SEQUENCE [LARGE SCALE GENOMIC DNA]</scope>
    <source>
        <strain evidence="8 9">NPDC049503</strain>
    </source>
</reference>
<comment type="similarity">
    <text evidence="1">Belongs to the peptidase C40 family.</text>
</comment>
<dbReference type="EMBL" id="JBITMB010000008">
    <property type="protein sequence ID" value="MFI7444441.1"/>
    <property type="molecule type" value="Genomic_DNA"/>
</dbReference>
<keyword evidence="9" id="KW-1185">Reference proteome</keyword>